<evidence type="ECO:0000256" key="10">
    <source>
        <dbReference type="SAM" id="Phobius"/>
    </source>
</evidence>
<keyword evidence="6 9" id="KW-0812">Transmembrane</keyword>
<proteinExistence type="inferred from homology"/>
<evidence type="ECO:0000256" key="5">
    <source>
        <dbReference type="ARBA" id="ARBA00022519"/>
    </source>
</evidence>
<evidence type="ECO:0000256" key="6">
    <source>
        <dbReference type="ARBA" id="ARBA00022692"/>
    </source>
</evidence>
<dbReference type="PROSITE" id="PS00874">
    <property type="entry name" value="T2SP_F"/>
    <property type="match status" value="1"/>
</dbReference>
<evidence type="ECO:0000256" key="8">
    <source>
        <dbReference type="ARBA" id="ARBA00023136"/>
    </source>
</evidence>
<dbReference type="PANTHER" id="PTHR30012:SF0">
    <property type="entry name" value="TYPE II SECRETION SYSTEM PROTEIN F-RELATED"/>
    <property type="match status" value="1"/>
</dbReference>
<dbReference type="Gene3D" id="1.20.81.30">
    <property type="entry name" value="Type II secretion system (T2SS), domain F"/>
    <property type="match status" value="2"/>
</dbReference>
<evidence type="ECO:0000256" key="7">
    <source>
        <dbReference type="ARBA" id="ARBA00022989"/>
    </source>
</evidence>
<reference evidence="13" key="1">
    <citation type="submission" date="2017-09" db="EMBL/GenBank/DDBJ databases">
        <title>Depth-based differentiation of microbial function through sediment-hosted aquifers and enrichment of novel symbionts in the deep terrestrial subsurface.</title>
        <authorList>
            <person name="Probst A.J."/>
            <person name="Ladd B."/>
            <person name="Jarett J.K."/>
            <person name="Geller-Mcgrath D.E."/>
            <person name="Sieber C.M.K."/>
            <person name="Emerson J.B."/>
            <person name="Anantharaman K."/>
            <person name="Thomas B.C."/>
            <person name="Malmstrom R."/>
            <person name="Stieglmeier M."/>
            <person name="Klingl A."/>
            <person name="Woyke T."/>
            <person name="Ryan C.M."/>
            <person name="Banfield J.F."/>
        </authorList>
    </citation>
    <scope>NUCLEOTIDE SEQUENCE [LARGE SCALE GENOMIC DNA]</scope>
</reference>
<dbReference type="GO" id="GO:0005886">
    <property type="term" value="C:plasma membrane"/>
    <property type="evidence" value="ECO:0007669"/>
    <property type="project" value="UniProtKB-SubCell"/>
</dbReference>
<dbReference type="InterPro" id="IPR042094">
    <property type="entry name" value="T2SS_GspF_sf"/>
</dbReference>
<keyword evidence="7 10" id="KW-1133">Transmembrane helix</keyword>
<dbReference type="FunFam" id="1.20.81.30:FF:000001">
    <property type="entry name" value="Type II secretion system protein F"/>
    <property type="match status" value="2"/>
</dbReference>
<keyword evidence="3 9" id="KW-0813">Transport</keyword>
<comment type="subcellular location">
    <subcellularLocation>
        <location evidence="1">Cell inner membrane</location>
        <topology evidence="1">Multi-pass membrane protein</topology>
    </subcellularLocation>
    <subcellularLocation>
        <location evidence="9">Cell membrane</location>
        <topology evidence="9">Multi-pass membrane protein</topology>
    </subcellularLocation>
</comment>
<organism evidence="12 13">
    <name type="scientific">Candidatus Nealsonbacteria bacterium CG_4_8_14_3_um_filter_37_36</name>
    <dbReference type="NCBI Taxonomy" id="1974688"/>
    <lineage>
        <taxon>Bacteria</taxon>
        <taxon>Candidatus Nealsoniibacteriota</taxon>
    </lineage>
</organism>
<keyword evidence="4" id="KW-1003">Cell membrane</keyword>
<evidence type="ECO:0000256" key="2">
    <source>
        <dbReference type="ARBA" id="ARBA00005745"/>
    </source>
</evidence>
<dbReference type="AlphaFoldDB" id="A0A2H9N1N5"/>
<dbReference type="GO" id="GO:0009306">
    <property type="term" value="P:protein secretion"/>
    <property type="evidence" value="ECO:0007669"/>
    <property type="project" value="InterPro"/>
</dbReference>
<sequence>MKYNYQARTKTGESQSGVVEASSKEAAISLLRKYGLYVTVLEEVTVPPLYAKRVKLFERISRKDIVLFSRQLAIMFKSKIPLVEALITLAAQTKNLDLKERILDLSEEVEGGTAFSAALSKHPEIFSAFYIAMVKAGEVSGTLSQALEYLADHLEREYHLAAKARGAMLYPALVLFVVFLVLALMIFFVIPHLGEVLAGTGQELPAITQLVINSATFLRKWGWAFILGIILLILAGFRYHRTKKGKEFFDRTSLALPILGPFFKMTNLSRFAENLSTLIVGGLPIAEALQTVGEIVGNRCYQEVIFEARDRVRKGEPISQVLSEAPEVFPPVFVQMVLVGERTGTLDTTLMNIVNFYKGEIDRTIDNLLSILEPVLIIILGVIVAGLMLAILVPLYRMMAF</sequence>
<keyword evidence="5" id="KW-0997">Cell inner membrane</keyword>
<feature type="domain" description="Type II secretion system protein GspF" evidence="11">
    <location>
        <begin position="271"/>
        <end position="394"/>
    </location>
</feature>
<dbReference type="InterPro" id="IPR018076">
    <property type="entry name" value="T2SS_GspF_dom"/>
</dbReference>
<dbReference type="InterPro" id="IPR003004">
    <property type="entry name" value="GspF/PilC"/>
</dbReference>
<feature type="transmembrane region" description="Helical" evidence="10">
    <location>
        <begin position="221"/>
        <end position="239"/>
    </location>
</feature>
<dbReference type="EMBL" id="PFHJ01000019">
    <property type="protein sequence ID" value="PIW91424.1"/>
    <property type="molecule type" value="Genomic_DNA"/>
</dbReference>
<feature type="transmembrane region" description="Helical" evidence="10">
    <location>
        <begin position="375"/>
        <end position="396"/>
    </location>
</feature>
<evidence type="ECO:0000259" key="11">
    <source>
        <dbReference type="Pfam" id="PF00482"/>
    </source>
</evidence>
<evidence type="ECO:0000313" key="12">
    <source>
        <dbReference type="EMBL" id="PIW91424.1"/>
    </source>
</evidence>
<evidence type="ECO:0000256" key="3">
    <source>
        <dbReference type="ARBA" id="ARBA00022448"/>
    </source>
</evidence>
<gene>
    <name evidence="12" type="ORF">COZ90_00815</name>
</gene>
<comment type="caution">
    <text evidence="12">The sequence shown here is derived from an EMBL/GenBank/DDBJ whole genome shotgun (WGS) entry which is preliminary data.</text>
</comment>
<name>A0A2H9N1N5_9BACT</name>
<comment type="similarity">
    <text evidence="2 9">Belongs to the GSP F family.</text>
</comment>
<evidence type="ECO:0000313" key="13">
    <source>
        <dbReference type="Proteomes" id="UP000236840"/>
    </source>
</evidence>
<dbReference type="Proteomes" id="UP000236840">
    <property type="component" value="Unassembled WGS sequence"/>
</dbReference>
<dbReference type="InterPro" id="IPR001992">
    <property type="entry name" value="T2SS_GspF/T4SS_PilC_CS"/>
</dbReference>
<evidence type="ECO:0000256" key="9">
    <source>
        <dbReference type="RuleBase" id="RU003923"/>
    </source>
</evidence>
<keyword evidence="8 10" id="KW-0472">Membrane</keyword>
<protein>
    <recommendedName>
        <fullName evidence="11">Type II secretion system protein GspF domain-containing protein</fullName>
    </recommendedName>
</protein>
<feature type="domain" description="Type II secretion system protein GspF" evidence="11">
    <location>
        <begin position="68"/>
        <end position="191"/>
    </location>
</feature>
<dbReference type="PRINTS" id="PR00812">
    <property type="entry name" value="BCTERIALGSPF"/>
</dbReference>
<accession>A0A2H9N1N5</accession>
<evidence type="ECO:0000256" key="4">
    <source>
        <dbReference type="ARBA" id="ARBA00022475"/>
    </source>
</evidence>
<dbReference type="PANTHER" id="PTHR30012">
    <property type="entry name" value="GENERAL SECRETION PATHWAY PROTEIN"/>
    <property type="match status" value="1"/>
</dbReference>
<evidence type="ECO:0000256" key="1">
    <source>
        <dbReference type="ARBA" id="ARBA00004429"/>
    </source>
</evidence>
<feature type="transmembrane region" description="Helical" evidence="10">
    <location>
        <begin position="168"/>
        <end position="190"/>
    </location>
</feature>
<dbReference type="Pfam" id="PF00482">
    <property type="entry name" value="T2SSF"/>
    <property type="match status" value="2"/>
</dbReference>